<organism evidence="1 2">
    <name type="scientific">Ensete ventricosum</name>
    <name type="common">Abyssinian banana</name>
    <name type="synonym">Musa ensete</name>
    <dbReference type="NCBI Taxonomy" id="4639"/>
    <lineage>
        <taxon>Eukaryota</taxon>
        <taxon>Viridiplantae</taxon>
        <taxon>Streptophyta</taxon>
        <taxon>Embryophyta</taxon>
        <taxon>Tracheophyta</taxon>
        <taxon>Spermatophyta</taxon>
        <taxon>Magnoliopsida</taxon>
        <taxon>Liliopsida</taxon>
        <taxon>Zingiberales</taxon>
        <taxon>Musaceae</taxon>
        <taxon>Ensete</taxon>
    </lineage>
</organism>
<evidence type="ECO:0000313" key="1">
    <source>
        <dbReference type="EMBL" id="RRT55127.1"/>
    </source>
</evidence>
<reference evidence="1 2" key="1">
    <citation type="journal article" date="2014" name="Agronomy (Basel)">
        <title>A Draft Genome Sequence for Ensete ventricosum, the Drought-Tolerant Tree Against Hunger.</title>
        <authorList>
            <person name="Harrison J."/>
            <person name="Moore K.A."/>
            <person name="Paszkiewicz K."/>
            <person name="Jones T."/>
            <person name="Grant M."/>
            <person name="Ambacheew D."/>
            <person name="Muzemil S."/>
            <person name="Studholme D.J."/>
        </authorList>
    </citation>
    <scope>NUCLEOTIDE SEQUENCE [LARGE SCALE GENOMIC DNA]</scope>
</reference>
<name>A0A426YTS6_ENSVE</name>
<gene>
    <name evidence="1" type="ORF">B296_00019889</name>
</gene>
<accession>A0A426YTS6</accession>
<proteinExistence type="predicted"/>
<sequence length="106" mass="12070">MVEVAVTSVQGGHREERLQKRITGCALRSTIAGDRRKKRLEEEGCDPDLSFVSGKQWGPGQSWDPEHSQAPHLRECLRGRRLRMPRMLERCWGISLENVSMLVAKS</sequence>
<evidence type="ECO:0000313" key="2">
    <source>
        <dbReference type="Proteomes" id="UP000287651"/>
    </source>
</evidence>
<dbReference type="EMBL" id="AMZH03010238">
    <property type="protein sequence ID" value="RRT55127.1"/>
    <property type="molecule type" value="Genomic_DNA"/>
</dbReference>
<comment type="caution">
    <text evidence="1">The sequence shown here is derived from an EMBL/GenBank/DDBJ whole genome shotgun (WGS) entry which is preliminary data.</text>
</comment>
<dbReference type="AlphaFoldDB" id="A0A426YTS6"/>
<protein>
    <submittedName>
        <fullName evidence="1">Uncharacterized protein</fullName>
    </submittedName>
</protein>
<dbReference type="Proteomes" id="UP000287651">
    <property type="component" value="Unassembled WGS sequence"/>
</dbReference>